<dbReference type="PANTHER" id="PTHR12891">
    <property type="entry name" value="DNA REPAIR/TRANSCRIPTION PROTEIN MET18/MMS19"/>
    <property type="match status" value="1"/>
</dbReference>
<keyword evidence="1" id="KW-0234">DNA repair</keyword>
<feature type="region of interest" description="Disordered" evidence="2">
    <location>
        <begin position="1411"/>
        <end position="1439"/>
    </location>
</feature>
<evidence type="ECO:0000259" key="4">
    <source>
        <dbReference type="Pfam" id="PF14500"/>
    </source>
</evidence>
<proteinExistence type="inferred from homology"/>
<keyword evidence="3" id="KW-0472">Membrane</keyword>
<dbReference type="Proteomes" id="UP000030693">
    <property type="component" value="Unassembled WGS sequence"/>
</dbReference>
<evidence type="ECO:0000313" key="6">
    <source>
        <dbReference type="Proteomes" id="UP000030693"/>
    </source>
</evidence>
<keyword evidence="1" id="KW-0539">Nucleus</keyword>
<sequence>MAEQHAPPGPGLAELYAAALEFGPSCAVAPQALDSAPGFQAIVHRLADHFRVDFSGALAGFLDVARPSCLPPSSIFHMAHDSPELRLLIEPLVLTFETLSRVFILLVEDNLPAAGSGAGVFTTGRLLPGIERVSEEQFASLIFLFRQGLSFALLASTFAPIFAGSFFAGLMVLVDQFPGFPAPLLEHVPGMLASLPMSQFPMRTRRFAYALLARLFYRHDAYFFNHGVDLADTFVRSMKGERDPRCLAVCFALAERVFLGLPAPLALARSPAEGTGPQRRSPAVAEALAGELFDVISVYFPISFTAPSGPGAGAVAIDVAALRQQLTAVFVAAARHGAPDVLLALVELLTEKIADLGGIGGAGVGSTIAVAEVRLCVLDCVARVCGAWNWGTLPAFGRFAPDSVGSLHASTDMMDEGRSGSGTGASGVGSPGTCGCNPDTCACLRAGLLGPGSPGSGINAASSAGGPLPASAPIAFGALAELRDALMGHLLDDVAMEHGDALPAGAATVSRLEKEDAAERRAASHALSEVVRTAARAPSRGGSRQRLGFVESFIEPVLAECLSSLQAEKKVDSVGRIIAALAQGSPNSSRWLLEATLGPLIEAFSSVPFHPTGALTSAPGSPPPADVKSSRSSLLPNAQQRRTVAASSIVAVVGSLVSVSPLWSLQQDTGDDEPGFRVCHSLGRLKSRLLSTFYGTPFASGHPPSKVCHALQRTGIRGLGALLLVDLYAGLTGTRRDPDAPAVLLLDASERRGILTLLAGQISRPILAAERLGTADASPAAGDPDPDAPASVTSFIVDALLPILRQVTGGLDLGRLALPPAAIKAGLPGWLAGWAPAEDSPMFAGPDMALPCSGLDGSGEILRWGDLAGVVVAELLGLFARPVISCCLFGVPTGEAGSAGRASLQAPLALRRLLVGLSMDPLFGPCVPEAVLAALGRLVPESRPMAEVSARVAWVLATLEAITEGLIDGGLGQGPSAAPVARALLRGLLATPAVDVASGGPFADVICSSLGSLGRFCGVLLGHVDMLEEIVALLGRSFDHSTAASSTAASSTATPSPSVGETPFDRLSAGTFVPATLLISMTQVAGVPVFEALMTPGGPPGTSLPPSLGPLVGHPTLRLGLLGLLFDVLFESYLSGLGFGVAPDPTRVCGKVLVADRAAERGTSGFLASGSLMAISSLCNKAAGASVPDQPAVVPFLQECLRTCLESILHSGLLAAGLPDNWLMQDSRRPDLATAMRLHRAAVDLVVFALQGLAAAAQAPVALLARLCRTITSGDSEHLLREVADGEMAENRVCGPLSSAQHGLGVYAALRIGLLFSAGAAPPLPAAGTTAGPVAASPSFVVKPLFRQRLYFALRGSLFADEHLFALFALPSMRPVPDAPDQQRLFAPAEQRRFVALFCMLATLAPAISEDLTGPAPRTDGDDGAAPGGDDPSSGSGPAAPSLLSQIRLALLASFLMLPREVVDERLYTVVTASVASAILSPTAGLAEFSVGARAGPGACQGDCSPVLTGDGGPPGGAASSSRHHHPLGAASVSSLCPCLAGGREGALADAPGSSSVLCTNLLRRFGQHGAERFARAFEGVMLSLQIPRANPGLAVILLAALHAIQQGRSLPLRLTAMAVLRYAAHRARGVTPLTGPAGGPPDPVGASLAIWRPCLLRMLGGCGPLIRWYFAEASYPLRGAAGLQVSSTPDGDAMDEDRELLLLEGGDGAPQRFSQVQGPGFGVDDPARAVRRVAVAAREAWHRAPGDL</sequence>
<keyword evidence="6" id="KW-1185">Reference proteome</keyword>
<evidence type="ECO:0000256" key="3">
    <source>
        <dbReference type="SAM" id="Phobius"/>
    </source>
</evidence>
<comment type="similarity">
    <text evidence="1">Belongs to the MET18/MMS19 family.</text>
</comment>
<keyword evidence="1" id="KW-0227">DNA damage</keyword>
<feature type="domain" description="MMS19 N-terminal" evidence="4">
    <location>
        <begin position="191"/>
        <end position="351"/>
    </location>
</feature>
<dbReference type="PANTHER" id="PTHR12891:SF0">
    <property type="entry name" value="MMS19 NUCLEOTIDE EXCISION REPAIR PROTEIN HOMOLOG"/>
    <property type="match status" value="1"/>
</dbReference>
<keyword evidence="3" id="KW-0812">Transmembrane</keyword>
<gene>
    <name evidence="5" type="ORF">H696_04490</name>
</gene>
<dbReference type="InterPro" id="IPR029240">
    <property type="entry name" value="MMS19_N"/>
</dbReference>
<protein>
    <recommendedName>
        <fullName evidence="1">MMS19 nucleotide excision repair protein</fullName>
    </recommendedName>
</protein>
<reference evidence="5" key="1">
    <citation type="submission" date="2013-04" db="EMBL/GenBank/DDBJ databases">
        <title>The Genome Sequence of Fonticula alba ATCC 38817.</title>
        <authorList>
            <consortium name="The Broad Institute Genomics Platform"/>
            <person name="Russ C."/>
            <person name="Cuomo C."/>
            <person name="Burger G."/>
            <person name="Gray M.W."/>
            <person name="Holland P.W.H."/>
            <person name="King N."/>
            <person name="Lang F.B.F."/>
            <person name="Roger A.J."/>
            <person name="Ruiz-Trillo I."/>
            <person name="Brown M."/>
            <person name="Walker B."/>
            <person name="Young S."/>
            <person name="Zeng Q."/>
            <person name="Gargeya S."/>
            <person name="Fitzgerald M."/>
            <person name="Haas B."/>
            <person name="Abouelleil A."/>
            <person name="Allen A.W."/>
            <person name="Alvarado L."/>
            <person name="Arachchi H.M."/>
            <person name="Berlin A.M."/>
            <person name="Chapman S.B."/>
            <person name="Gainer-Dewar J."/>
            <person name="Goldberg J."/>
            <person name="Griggs A."/>
            <person name="Gujja S."/>
            <person name="Hansen M."/>
            <person name="Howarth C."/>
            <person name="Imamovic A."/>
            <person name="Ireland A."/>
            <person name="Larimer J."/>
            <person name="McCowan C."/>
            <person name="Murphy C."/>
            <person name="Pearson M."/>
            <person name="Poon T.W."/>
            <person name="Priest M."/>
            <person name="Roberts A."/>
            <person name="Saif S."/>
            <person name="Shea T."/>
            <person name="Sisk P."/>
            <person name="Sykes S."/>
            <person name="Wortman J."/>
            <person name="Nusbaum C."/>
            <person name="Birren B."/>
        </authorList>
    </citation>
    <scope>NUCLEOTIDE SEQUENCE [LARGE SCALE GENOMIC DNA]</scope>
    <source>
        <strain evidence="5">ATCC 38817</strain>
    </source>
</reference>
<feature type="compositionally biased region" description="Low complexity" evidence="2">
    <location>
        <begin position="1424"/>
        <end position="1439"/>
    </location>
</feature>
<dbReference type="RefSeq" id="XP_009496646.1">
    <property type="nucleotide sequence ID" value="XM_009498371.1"/>
</dbReference>
<evidence type="ECO:0000256" key="2">
    <source>
        <dbReference type="SAM" id="MobiDB-lite"/>
    </source>
</evidence>
<name>A0A058Z498_FONAL</name>
<dbReference type="GO" id="GO:0051604">
    <property type="term" value="P:protein maturation"/>
    <property type="evidence" value="ECO:0007669"/>
    <property type="project" value="UniProtKB-UniRule"/>
</dbReference>
<feature type="transmembrane region" description="Helical" evidence="3">
    <location>
        <begin position="151"/>
        <end position="174"/>
    </location>
</feature>
<dbReference type="GO" id="GO:0005634">
    <property type="term" value="C:nucleus"/>
    <property type="evidence" value="ECO:0007669"/>
    <property type="project" value="UniProtKB-SubCell"/>
</dbReference>
<evidence type="ECO:0000313" key="5">
    <source>
        <dbReference type="EMBL" id="KCV69075.1"/>
    </source>
</evidence>
<dbReference type="GO" id="GO:0097361">
    <property type="term" value="C:cytosolic [4Fe-4S] assembly targeting complex"/>
    <property type="evidence" value="ECO:0007669"/>
    <property type="project" value="UniProtKB-UniRule"/>
</dbReference>
<dbReference type="GO" id="GO:0006281">
    <property type="term" value="P:DNA repair"/>
    <property type="evidence" value="ECO:0007669"/>
    <property type="project" value="UniProtKB-UniRule"/>
</dbReference>
<dbReference type="Pfam" id="PF14500">
    <property type="entry name" value="MMS19_N"/>
    <property type="match status" value="1"/>
</dbReference>
<dbReference type="OrthoDB" id="342900at2759"/>
<dbReference type="STRING" id="691883.A0A058Z498"/>
<comment type="subcellular location">
    <subcellularLocation>
        <location evidence="1">Nucleus</location>
    </subcellularLocation>
</comment>
<keyword evidence="3" id="KW-1133">Transmembrane helix</keyword>
<comment type="function">
    <text evidence="1">Key component of the cytosolic iron-sulfur protein assembly (CIA) complex, a multiprotein complex that mediates the incorporation of iron-sulfur cluster into apoproteins specifically involved in DNA metabolism and genomic integrity. In the CIA complex, MMS19 acts as an adapter between early-acting CIA components and a subset of cellular target iron-sulfur proteins.</text>
</comment>
<organism evidence="5">
    <name type="scientific">Fonticula alba</name>
    <name type="common">Slime mold</name>
    <dbReference type="NCBI Taxonomy" id="691883"/>
    <lineage>
        <taxon>Eukaryota</taxon>
        <taxon>Rotosphaerida</taxon>
        <taxon>Fonticulaceae</taxon>
        <taxon>Fonticula</taxon>
    </lineage>
</organism>
<dbReference type="GO" id="GO:0016226">
    <property type="term" value="P:iron-sulfur cluster assembly"/>
    <property type="evidence" value="ECO:0007669"/>
    <property type="project" value="UniProtKB-UniRule"/>
</dbReference>
<dbReference type="GeneID" id="20529215"/>
<dbReference type="InterPro" id="IPR039920">
    <property type="entry name" value="MMS19"/>
</dbReference>
<evidence type="ECO:0000256" key="1">
    <source>
        <dbReference type="RuleBase" id="RU367072"/>
    </source>
</evidence>
<accession>A0A058Z498</accession>
<dbReference type="EMBL" id="KB932207">
    <property type="protein sequence ID" value="KCV69075.1"/>
    <property type="molecule type" value="Genomic_DNA"/>
</dbReference>